<feature type="domain" description="HTH tetR-type" evidence="3">
    <location>
        <begin position="20"/>
        <end position="80"/>
    </location>
</feature>
<reference evidence="5" key="1">
    <citation type="submission" date="2016-11" db="EMBL/GenBank/DDBJ databases">
        <authorList>
            <person name="Varghese N."/>
            <person name="Submissions S."/>
        </authorList>
    </citation>
    <scope>NUCLEOTIDE SEQUENCE [LARGE SCALE GENOMIC DNA]</scope>
    <source>
        <strain evidence="5">DSM 16219</strain>
    </source>
</reference>
<dbReference type="InterPro" id="IPR036271">
    <property type="entry name" value="Tet_transcr_reg_TetR-rel_C_sf"/>
</dbReference>
<dbReference type="STRING" id="1121393.SAMN02745216_00123"/>
<dbReference type="PROSITE" id="PS01081">
    <property type="entry name" value="HTH_TETR_1"/>
    <property type="match status" value="1"/>
</dbReference>
<dbReference type="GO" id="GO:0003677">
    <property type="term" value="F:DNA binding"/>
    <property type="evidence" value="ECO:0007669"/>
    <property type="project" value="UniProtKB-UniRule"/>
</dbReference>
<dbReference type="InterPro" id="IPR001647">
    <property type="entry name" value="HTH_TetR"/>
</dbReference>
<dbReference type="SUPFAM" id="SSF48498">
    <property type="entry name" value="Tetracyclin repressor-like, C-terminal domain"/>
    <property type="match status" value="1"/>
</dbReference>
<evidence type="ECO:0000259" key="3">
    <source>
        <dbReference type="PROSITE" id="PS50977"/>
    </source>
</evidence>
<dbReference type="Pfam" id="PF00440">
    <property type="entry name" value="TetR_N"/>
    <property type="match status" value="1"/>
</dbReference>
<sequence>MDKQNKHKSICRQRKEREKQQRIQSILDAARTVFASKGYLKSTMDEIAMAAEITKPTIYLYFKSKDDLILSLILPLIAEIRVHLKKLEKDMSAGKIQDGRDLVLGIFHAYYNAYESSPETFRVLQLFQQKDLLGDFKPEIRSILDEKGRNNVILCRSMLTQGMEMGLLKKVNVFALADIIWGLVVGVIQLEDCKNDEENGHKLKIGTLGLAQQLITEALTRLE</sequence>
<dbReference type="InterPro" id="IPR023772">
    <property type="entry name" value="DNA-bd_HTH_TetR-type_CS"/>
</dbReference>
<dbReference type="EMBL" id="FQZU01000001">
    <property type="protein sequence ID" value="SHI54779.1"/>
    <property type="molecule type" value="Genomic_DNA"/>
</dbReference>
<dbReference type="InterPro" id="IPR050624">
    <property type="entry name" value="HTH-type_Tx_Regulator"/>
</dbReference>
<evidence type="ECO:0000313" key="5">
    <source>
        <dbReference type="Proteomes" id="UP000183994"/>
    </source>
</evidence>
<keyword evidence="1 2" id="KW-0238">DNA-binding</keyword>
<dbReference type="AlphaFoldDB" id="A0A1M6C160"/>
<protein>
    <submittedName>
        <fullName evidence="4">Transcriptional regulator, TetR family</fullName>
    </submittedName>
</protein>
<proteinExistence type="predicted"/>
<dbReference type="PANTHER" id="PTHR43479:SF11">
    <property type="entry name" value="ACREF_ENVCD OPERON REPRESSOR-RELATED"/>
    <property type="match status" value="1"/>
</dbReference>
<dbReference type="Gene3D" id="1.10.10.60">
    <property type="entry name" value="Homeodomain-like"/>
    <property type="match status" value="1"/>
</dbReference>
<dbReference type="PROSITE" id="PS50977">
    <property type="entry name" value="HTH_TETR_2"/>
    <property type="match status" value="1"/>
</dbReference>
<dbReference type="Gene3D" id="1.10.357.10">
    <property type="entry name" value="Tetracycline Repressor, domain 2"/>
    <property type="match status" value="1"/>
</dbReference>
<gene>
    <name evidence="4" type="ORF">SAMN02745216_00123</name>
</gene>
<dbReference type="PANTHER" id="PTHR43479">
    <property type="entry name" value="ACREF/ENVCD OPERON REPRESSOR-RELATED"/>
    <property type="match status" value="1"/>
</dbReference>
<evidence type="ECO:0000256" key="1">
    <source>
        <dbReference type="ARBA" id="ARBA00023125"/>
    </source>
</evidence>
<dbReference type="PRINTS" id="PR00455">
    <property type="entry name" value="HTHTETR"/>
</dbReference>
<evidence type="ECO:0000256" key="2">
    <source>
        <dbReference type="PROSITE-ProRule" id="PRU00335"/>
    </source>
</evidence>
<feature type="DNA-binding region" description="H-T-H motif" evidence="2">
    <location>
        <begin position="43"/>
        <end position="62"/>
    </location>
</feature>
<name>A0A1M6C160_9BACT</name>
<organism evidence="4 5">
    <name type="scientific">Desulfatibacillum alkenivorans DSM 16219</name>
    <dbReference type="NCBI Taxonomy" id="1121393"/>
    <lineage>
        <taxon>Bacteria</taxon>
        <taxon>Pseudomonadati</taxon>
        <taxon>Thermodesulfobacteriota</taxon>
        <taxon>Desulfobacteria</taxon>
        <taxon>Desulfobacterales</taxon>
        <taxon>Desulfatibacillaceae</taxon>
        <taxon>Desulfatibacillum</taxon>
    </lineage>
</organism>
<accession>A0A1M6C160</accession>
<dbReference type="Proteomes" id="UP000183994">
    <property type="component" value="Unassembled WGS sequence"/>
</dbReference>
<evidence type="ECO:0000313" key="4">
    <source>
        <dbReference type="EMBL" id="SHI54779.1"/>
    </source>
</evidence>
<dbReference type="InterPro" id="IPR009057">
    <property type="entry name" value="Homeodomain-like_sf"/>
</dbReference>
<dbReference type="SUPFAM" id="SSF46689">
    <property type="entry name" value="Homeodomain-like"/>
    <property type="match status" value="1"/>
</dbReference>
<keyword evidence="5" id="KW-1185">Reference proteome</keyword>
<dbReference type="RefSeq" id="WP_073471874.1">
    <property type="nucleotide sequence ID" value="NZ_FQZU01000001.1"/>
</dbReference>